<evidence type="ECO:0000313" key="4">
    <source>
        <dbReference type="Proteomes" id="UP000218890"/>
    </source>
</evidence>
<dbReference type="SUPFAM" id="SSF54523">
    <property type="entry name" value="Pili subunits"/>
    <property type="match status" value="1"/>
</dbReference>
<protein>
    <submittedName>
        <fullName evidence="3">MSHA pilin protein MshA</fullName>
    </submittedName>
</protein>
<dbReference type="RefSeq" id="WP_096408302.1">
    <property type="nucleotide sequence ID" value="NZ_AP017372.2"/>
</dbReference>
<gene>
    <name evidence="3" type="ORF">HH1059_06770</name>
</gene>
<dbReference type="InterPro" id="IPR045584">
    <property type="entry name" value="Pilin-like"/>
</dbReference>
<keyword evidence="2" id="KW-1133">Transmembrane helix</keyword>
<feature type="region of interest" description="Disordered" evidence="1">
    <location>
        <begin position="95"/>
        <end position="160"/>
    </location>
</feature>
<dbReference type="Gene3D" id="3.30.700.10">
    <property type="entry name" value="Glycoprotein, Type 4 Pilin"/>
    <property type="match status" value="1"/>
</dbReference>
<keyword evidence="4" id="KW-1185">Reference proteome</keyword>
<dbReference type="AlphaFoldDB" id="A0A0X8X955"/>
<feature type="transmembrane region" description="Helical" evidence="2">
    <location>
        <begin position="50"/>
        <end position="70"/>
    </location>
</feature>
<evidence type="ECO:0000256" key="1">
    <source>
        <dbReference type="SAM" id="MobiDB-lite"/>
    </source>
</evidence>
<dbReference type="PROSITE" id="PS00409">
    <property type="entry name" value="PROKAR_NTER_METHYL"/>
    <property type="match status" value="1"/>
</dbReference>
<keyword evidence="2" id="KW-0812">Transmembrane</keyword>
<accession>A0A0X8X955</accession>
<keyword evidence="2" id="KW-0472">Membrane</keyword>
<dbReference type="InterPro" id="IPR012902">
    <property type="entry name" value="N_methyl_site"/>
</dbReference>
<reference evidence="3" key="1">
    <citation type="submission" date="2016-02" db="EMBL/GenBank/DDBJ databases">
        <title>Halorhodospira halochloris DSM-1059 complete genome, version 2.</title>
        <authorList>
            <person name="Tsukatani Y."/>
        </authorList>
    </citation>
    <scope>NUCLEOTIDE SEQUENCE</scope>
    <source>
        <strain evidence="3">DSM 1059</strain>
    </source>
</reference>
<dbReference type="Proteomes" id="UP000218890">
    <property type="component" value="Chromosome"/>
</dbReference>
<dbReference type="EMBL" id="AP017372">
    <property type="protein sequence ID" value="BAU57362.1"/>
    <property type="molecule type" value="Genomic_DNA"/>
</dbReference>
<dbReference type="KEGG" id="hhk:HH1059_06770"/>
<evidence type="ECO:0000313" key="3">
    <source>
        <dbReference type="EMBL" id="BAU57362.1"/>
    </source>
</evidence>
<feature type="compositionally biased region" description="Acidic residues" evidence="1">
    <location>
        <begin position="132"/>
        <end position="142"/>
    </location>
</feature>
<dbReference type="NCBIfam" id="TIGR02532">
    <property type="entry name" value="IV_pilin_GFxxxE"/>
    <property type="match status" value="1"/>
</dbReference>
<dbReference type="Pfam" id="PF07963">
    <property type="entry name" value="N_methyl"/>
    <property type="match status" value="1"/>
</dbReference>
<sequence>MKEQIHLDENSCSSSPEQATGRVGLVELAKNFVHRNSSAKRRRRQLEEGFTLIELVIVLVVLGILASIAIPQFTGIQDQARASGLASSLSSAATAEATKAAAQGNEWSEPDDWDNYLDGTPLDDQGFSVDGSECDGSNDVEAEFSFPEVDTDDGNLTGGTTYRCVQK</sequence>
<proteinExistence type="predicted"/>
<evidence type="ECO:0000256" key="2">
    <source>
        <dbReference type="SAM" id="Phobius"/>
    </source>
</evidence>
<organism evidence="3 4">
    <name type="scientific">Halorhodospira halochloris</name>
    <name type="common">Ectothiorhodospira halochloris</name>
    <dbReference type="NCBI Taxonomy" id="1052"/>
    <lineage>
        <taxon>Bacteria</taxon>
        <taxon>Pseudomonadati</taxon>
        <taxon>Pseudomonadota</taxon>
        <taxon>Gammaproteobacteria</taxon>
        <taxon>Chromatiales</taxon>
        <taxon>Ectothiorhodospiraceae</taxon>
        <taxon>Halorhodospira</taxon>
    </lineage>
</organism>
<name>A0A0X8X955_HALHR</name>